<gene>
    <name evidence="1" type="ORF">L1987_45413</name>
</gene>
<accession>A0ACB9FWQ5</accession>
<dbReference type="Proteomes" id="UP001056120">
    <property type="component" value="Linkage Group LG15"/>
</dbReference>
<evidence type="ECO:0000313" key="2">
    <source>
        <dbReference type="Proteomes" id="UP001056120"/>
    </source>
</evidence>
<dbReference type="EMBL" id="CM042032">
    <property type="protein sequence ID" value="KAI3775664.1"/>
    <property type="molecule type" value="Genomic_DNA"/>
</dbReference>
<protein>
    <submittedName>
        <fullName evidence="1">Uncharacterized protein</fullName>
    </submittedName>
</protein>
<evidence type="ECO:0000313" key="1">
    <source>
        <dbReference type="EMBL" id="KAI3775664.1"/>
    </source>
</evidence>
<reference evidence="2" key="1">
    <citation type="journal article" date="2022" name="Mol. Ecol. Resour.">
        <title>The genomes of chicory, endive, great burdock and yacon provide insights into Asteraceae palaeo-polyploidization history and plant inulin production.</title>
        <authorList>
            <person name="Fan W."/>
            <person name="Wang S."/>
            <person name="Wang H."/>
            <person name="Wang A."/>
            <person name="Jiang F."/>
            <person name="Liu H."/>
            <person name="Zhao H."/>
            <person name="Xu D."/>
            <person name="Zhang Y."/>
        </authorList>
    </citation>
    <scope>NUCLEOTIDE SEQUENCE [LARGE SCALE GENOMIC DNA]</scope>
    <source>
        <strain evidence="2">cv. Yunnan</strain>
    </source>
</reference>
<proteinExistence type="predicted"/>
<comment type="caution">
    <text evidence="1">The sequence shown here is derived from an EMBL/GenBank/DDBJ whole genome shotgun (WGS) entry which is preliminary data.</text>
</comment>
<reference evidence="1 2" key="2">
    <citation type="journal article" date="2022" name="Mol. Ecol. Resour.">
        <title>The genomes of chicory, endive, great burdock and yacon provide insights into Asteraceae paleo-polyploidization history and plant inulin production.</title>
        <authorList>
            <person name="Fan W."/>
            <person name="Wang S."/>
            <person name="Wang H."/>
            <person name="Wang A."/>
            <person name="Jiang F."/>
            <person name="Liu H."/>
            <person name="Zhao H."/>
            <person name="Xu D."/>
            <person name="Zhang Y."/>
        </authorList>
    </citation>
    <scope>NUCLEOTIDE SEQUENCE [LARGE SCALE GENOMIC DNA]</scope>
    <source>
        <strain evidence="2">cv. Yunnan</strain>
        <tissue evidence="1">Leaves</tissue>
    </source>
</reference>
<sequence>MEGNSQSQRVVLAHDASRGVRVNSLRLILDKLLKAGDMFTLLSIVHQIQHPMGYMLRVDSSMFGVNQQAIGDEIAKKKKEYEENIDLVQVFKLYEMQKVKSTILVQRMKRDKKYFVQKLSCGISTMKRNDDIIKLRGPKQSTTTRLSYDEMLPVDNKNFVREEAQNDEDLFSIEFGSSCNNQDDMITQLSETHGDEQENSPAGKAAGDDHVPMPEEEKVQLVTAQGRRVHGKVESFHTRSLLMQRFDFHLKI</sequence>
<keyword evidence="2" id="KW-1185">Reference proteome</keyword>
<organism evidence="1 2">
    <name type="scientific">Smallanthus sonchifolius</name>
    <dbReference type="NCBI Taxonomy" id="185202"/>
    <lineage>
        <taxon>Eukaryota</taxon>
        <taxon>Viridiplantae</taxon>
        <taxon>Streptophyta</taxon>
        <taxon>Embryophyta</taxon>
        <taxon>Tracheophyta</taxon>
        <taxon>Spermatophyta</taxon>
        <taxon>Magnoliopsida</taxon>
        <taxon>eudicotyledons</taxon>
        <taxon>Gunneridae</taxon>
        <taxon>Pentapetalae</taxon>
        <taxon>asterids</taxon>
        <taxon>campanulids</taxon>
        <taxon>Asterales</taxon>
        <taxon>Asteraceae</taxon>
        <taxon>Asteroideae</taxon>
        <taxon>Heliantheae alliance</taxon>
        <taxon>Millerieae</taxon>
        <taxon>Smallanthus</taxon>
    </lineage>
</organism>
<name>A0ACB9FWQ5_9ASTR</name>